<dbReference type="GO" id="GO:0016787">
    <property type="term" value="F:hydrolase activity"/>
    <property type="evidence" value="ECO:0007669"/>
    <property type="project" value="UniProtKB-KW"/>
</dbReference>
<evidence type="ECO:0000313" key="3">
    <source>
        <dbReference type="Proteomes" id="UP000252172"/>
    </source>
</evidence>
<feature type="domain" description="Metallo-beta-lactamase" evidence="1">
    <location>
        <begin position="34"/>
        <end position="224"/>
    </location>
</feature>
<name>A0A368N2M8_9FLAO</name>
<dbReference type="InterPro" id="IPR036866">
    <property type="entry name" value="RibonucZ/Hydroxyglut_hydro"/>
</dbReference>
<dbReference type="SMART" id="SM00849">
    <property type="entry name" value="Lactamase_B"/>
    <property type="match status" value="1"/>
</dbReference>
<keyword evidence="2" id="KW-0378">Hydrolase</keyword>
<dbReference type="RefSeq" id="WP_114302567.1">
    <property type="nucleotide sequence ID" value="NZ_QPIE01000001.1"/>
</dbReference>
<keyword evidence="3" id="KW-1185">Reference proteome</keyword>
<proteinExistence type="predicted"/>
<dbReference type="EMBL" id="QPIE01000001">
    <property type="protein sequence ID" value="RCU44792.1"/>
    <property type="molecule type" value="Genomic_DNA"/>
</dbReference>
<dbReference type="CDD" id="cd16279">
    <property type="entry name" value="metallo-hydrolase-like_MBL-fold"/>
    <property type="match status" value="1"/>
</dbReference>
<dbReference type="AlphaFoldDB" id="A0A368N2M8"/>
<organism evidence="2 3">
    <name type="scientific">Chryseobacterium lacus</name>
    <dbReference type="NCBI Taxonomy" id="2058346"/>
    <lineage>
        <taxon>Bacteria</taxon>
        <taxon>Pseudomonadati</taxon>
        <taxon>Bacteroidota</taxon>
        <taxon>Flavobacteriia</taxon>
        <taxon>Flavobacteriales</taxon>
        <taxon>Weeksellaceae</taxon>
        <taxon>Chryseobacterium group</taxon>
        <taxon>Chryseobacterium</taxon>
    </lineage>
</organism>
<dbReference type="Pfam" id="PF12706">
    <property type="entry name" value="Lactamase_B_2"/>
    <property type="match status" value="1"/>
</dbReference>
<evidence type="ECO:0000313" key="2">
    <source>
        <dbReference type="EMBL" id="RCU44792.1"/>
    </source>
</evidence>
<dbReference type="PANTHER" id="PTHR42663:SF6">
    <property type="entry name" value="HYDROLASE C777.06C-RELATED"/>
    <property type="match status" value="1"/>
</dbReference>
<dbReference type="Proteomes" id="UP000252172">
    <property type="component" value="Unassembled WGS sequence"/>
</dbReference>
<dbReference type="OrthoDB" id="9781189at2"/>
<comment type="caution">
    <text evidence="2">The sequence shown here is derived from an EMBL/GenBank/DDBJ whole genome shotgun (WGS) entry which is preliminary data.</text>
</comment>
<gene>
    <name evidence="2" type="ORF">DQ356_00825</name>
</gene>
<dbReference type="InterPro" id="IPR001279">
    <property type="entry name" value="Metallo-B-lactamas"/>
</dbReference>
<reference evidence="2 3" key="1">
    <citation type="submission" date="2018-07" db="EMBL/GenBank/DDBJ databases">
        <title>Chryseobacterium lacus sp. nov., isolated from lake water.</title>
        <authorList>
            <person name="Li C.-M."/>
        </authorList>
    </citation>
    <scope>NUCLEOTIDE SEQUENCE [LARGE SCALE GENOMIC DNA]</scope>
    <source>
        <strain evidence="2 3">YLOS41</strain>
    </source>
</reference>
<evidence type="ECO:0000259" key="1">
    <source>
        <dbReference type="SMART" id="SM00849"/>
    </source>
</evidence>
<protein>
    <submittedName>
        <fullName evidence="2">MBL fold metallo-hydrolase</fullName>
    </submittedName>
</protein>
<sequence length="254" mass="29532">MQLKFLGTGTSQGIPVIGCNCKVCLSQDPKDTRFRASVLITTEQDRKILIDCGPDFRQQMLMNKEQNVDAILLTHEHNDHLIGLDDVRPLIFKNKKDMPVHCSKRVADEIKLRFPYAFAEVKYPGAPSFELHEISERFQILDAEIESVEVMHDQLRIHGFKFKNLVYITDASFISEKEKQKLMNLDHLILNCIRKENPHPAHFILSDILRLDEELKPKNLYLTHISHHFGKYTEEHKLLPDHIHIAFDGQEINF</sequence>
<dbReference type="SUPFAM" id="SSF56281">
    <property type="entry name" value="Metallo-hydrolase/oxidoreductase"/>
    <property type="match status" value="1"/>
</dbReference>
<accession>A0A368N2M8</accession>
<dbReference type="Gene3D" id="3.60.15.10">
    <property type="entry name" value="Ribonuclease Z/Hydroxyacylglutathione hydrolase-like"/>
    <property type="match status" value="1"/>
</dbReference>
<dbReference type="PANTHER" id="PTHR42663">
    <property type="entry name" value="HYDROLASE C777.06C-RELATED-RELATED"/>
    <property type="match status" value="1"/>
</dbReference>